<keyword evidence="2 4" id="KW-0479">Metal-binding</keyword>
<comment type="caution">
    <text evidence="7">The sequence shown here is derived from an EMBL/GenBank/DDBJ whole genome shotgun (WGS) entry which is preliminary data.</text>
</comment>
<dbReference type="Gene3D" id="1.25.10.10">
    <property type="entry name" value="Leucine-rich Repeat Variant"/>
    <property type="match status" value="1"/>
</dbReference>
<feature type="transmembrane region" description="Helical" evidence="5">
    <location>
        <begin position="7"/>
        <end position="33"/>
    </location>
</feature>
<dbReference type="GO" id="GO:0009055">
    <property type="term" value="F:electron transfer activity"/>
    <property type="evidence" value="ECO:0007669"/>
    <property type="project" value="InterPro"/>
</dbReference>
<dbReference type="GO" id="GO:0020037">
    <property type="term" value="F:heme binding"/>
    <property type="evidence" value="ECO:0007669"/>
    <property type="project" value="InterPro"/>
</dbReference>
<dbReference type="SUPFAM" id="SSF46626">
    <property type="entry name" value="Cytochrome c"/>
    <property type="match status" value="1"/>
</dbReference>
<name>A0A829YJP7_9GAMM</name>
<dbReference type="EMBL" id="BLJN01000006">
    <property type="protein sequence ID" value="GFE83429.1"/>
    <property type="molecule type" value="Genomic_DNA"/>
</dbReference>
<keyword evidence="5" id="KW-0472">Membrane</keyword>
<evidence type="ECO:0000313" key="8">
    <source>
        <dbReference type="Proteomes" id="UP000445000"/>
    </source>
</evidence>
<evidence type="ECO:0000256" key="1">
    <source>
        <dbReference type="ARBA" id="ARBA00022617"/>
    </source>
</evidence>
<evidence type="ECO:0000256" key="5">
    <source>
        <dbReference type="SAM" id="Phobius"/>
    </source>
</evidence>
<dbReference type="Pfam" id="PF13442">
    <property type="entry name" value="Cytochrome_CBB3"/>
    <property type="match status" value="1"/>
</dbReference>
<dbReference type="Proteomes" id="UP000445000">
    <property type="component" value="Unassembled WGS sequence"/>
</dbReference>
<dbReference type="GO" id="GO:0046872">
    <property type="term" value="F:metal ion binding"/>
    <property type="evidence" value="ECO:0007669"/>
    <property type="project" value="UniProtKB-KW"/>
</dbReference>
<dbReference type="InterPro" id="IPR009056">
    <property type="entry name" value="Cyt_c-like_dom"/>
</dbReference>
<keyword evidence="5" id="KW-1133">Transmembrane helix</keyword>
<dbReference type="AlphaFoldDB" id="A0A829YJP7"/>
<dbReference type="SUPFAM" id="SSF48371">
    <property type="entry name" value="ARM repeat"/>
    <property type="match status" value="1"/>
</dbReference>
<dbReference type="PANTHER" id="PTHR33546">
    <property type="entry name" value="LARGE, MULTIFUNCTIONAL SECRETED PROTEIN-RELATED"/>
    <property type="match status" value="1"/>
</dbReference>
<keyword evidence="3 4" id="KW-0408">Iron</keyword>
<dbReference type="InterPro" id="IPR011989">
    <property type="entry name" value="ARM-like"/>
</dbReference>
<evidence type="ECO:0000256" key="2">
    <source>
        <dbReference type="ARBA" id="ARBA00022723"/>
    </source>
</evidence>
<dbReference type="InterPro" id="IPR036909">
    <property type="entry name" value="Cyt_c-like_dom_sf"/>
</dbReference>
<dbReference type="Gene3D" id="1.10.760.10">
    <property type="entry name" value="Cytochrome c-like domain"/>
    <property type="match status" value="1"/>
</dbReference>
<sequence>MQPRPGIWAGITGAALWAAVTAAALIVLFMAIVQTAGAKPLTSVANRPWPAPVTKDEPEVSPPLPPEEAIKTFHMAPGYRLELVAAEPLTRDPILLEFDSDGRAWVVELHAFSINERMDNSFEPINEVVILEDSNDDRVFDKRTVFMDKLIMPRAMKVLDNNCALIGEPPNLWKACDTNGDLRADTKELIDAHFSTQGVVEHGANGLYWGMDNTLVVSEHTYNLELEDGKLRIVPTLSRGQWGVTQDNGGRIYRNVNTDPLFVDYVAARYYVRNPNAVRTRGLYESLVKQEDTLIWPVHPTRGVNRGYRAEIFREDGSSTYYGGVSSPLIYRGNRLPEEIRNQPFVVDGPTNIVHLLKLKNDNGELSASDYYPKGEFLASTDVRFRPVQVVGGWDGAMYVVDMYRGISQDGPIQTDYLRSYNARRGLAKGINYGRIYRVVHEGMSFDDEPRMSKETSAQLVKHLTHANGWWRDTTQQLLIQRGDKSIAPALTTMAAESPAPYTRLQALWTLDGLGVLEAASVSKALDDRSPDVRAAAIRLSERWLSNPSIRTAVLEKIDDGNGFVRRQLTATLGELPRNERLKPIIAMLRKYGSDPILVDIAVSGLHGQENEALTELTRQAPFNLDAISVLAGATGHSGDLAGIQATLAMATDARQPEPLRIALLNGVALGLQGGAASDVGRAVAGGRAGSGIPGMGRRRTVTAGLQLPTEPAALIKLASASGALADAAKSLVALVTWPGKPAPRLASRTPAEEKLFVAGKQVYANTCVGCHLAQGEGSPPVGAKLVGSPYANADGDAIIRILINGKEGRLGVMPPLGAAMSDEEVASVLTFIRQSWSNTGTPVSPSAVKETRAAYAHRTTPWSDDELVRRKR</sequence>
<dbReference type="InterPro" id="IPR055557">
    <property type="entry name" value="DUF7133"/>
</dbReference>
<organism evidence="7 8">
    <name type="scientific">Steroidobacter agaridevorans</name>
    <dbReference type="NCBI Taxonomy" id="2695856"/>
    <lineage>
        <taxon>Bacteria</taxon>
        <taxon>Pseudomonadati</taxon>
        <taxon>Pseudomonadota</taxon>
        <taxon>Gammaproteobacteria</taxon>
        <taxon>Steroidobacterales</taxon>
        <taxon>Steroidobacteraceae</taxon>
        <taxon>Steroidobacter</taxon>
    </lineage>
</organism>
<dbReference type="Pfam" id="PF23500">
    <property type="entry name" value="DUF7133"/>
    <property type="match status" value="1"/>
</dbReference>
<dbReference type="RefSeq" id="WP_161815047.1">
    <property type="nucleotide sequence ID" value="NZ_BLJN01000006.1"/>
</dbReference>
<dbReference type="PROSITE" id="PS51007">
    <property type="entry name" value="CYTC"/>
    <property type="match status" value="1"/>
</dbReference>
<proteinExistence type="predicted"/>
<evidence type="ECO:0000256" key="4">
    <source>
        <dbReference type="PROSITE-ProRule" id="PRU00433"/>
    </source>
</evidence>
<dbReference type="InterPro" id="IPR016024">
    <property type="entry name" value="ARM-type_fold"/>
</dbReference>
<protein>
    <submittedName>
        <fullName evidence="7">Dehydrogenase</fullName>
    </submittedName>
</protein>
<reference evidence="8" key="1">
    <citation type="submission" date="2020-01" db="EMBL/GenBank/DDBJ databases">
        <title>'Steroidobacter agaridevorans' sp. nov., agar-degrading bacteria isolated from rhizosphere soils.</title>
        <authorList>
            <person name="Ikenaga M."/>
            <person name="Kataoka M."/>
            <person name="Murouchi A."/>
            <person name="Katsuragi S."/>
            <person name="Sakai M."/>
        </authorList>
    </citation>
    <scope>NUCLEOTIDE SEQUENCE [LARGE SCALE GENOMIC DNA]</scope>
    <source>
        <strain evidence="8">YU21-B</strain>
    </source>
</reference>
<evidence type="ECO:0000259" key="6">
    <source>
        <dbReference type="PROSITE" id="PS51007"/>
    </source>
</evidence>
<evidence type="ECO:0000256" key="3">
    <source>
        <dbReference type="ARBA" id="ARBA00023004"/>
    </source>
</evidence>
<dbReference type="PANTHER" id="PTHR33546:SF1">
    <property type="entry name" value="LARGE, MULTIFUNCTIONAL SECRETED PROTEIN"/>
    <property type="match status" value="1"/>
</dbReference>
<feature type="domain" description="Cytochrome c" evidence="6">
    <location>
        <begin position="755"/>
        <end position="837"/>
    </location>
</feature>
<gene>
    <name evidence="7" type="ORF">GCM10011487_54290</name>
</gene>
<keyword evidence="8" id="KW-1185">Reference proteome</keyword>
<accession>A0A829YJP7</accession>
<keyword evidence="1 4" id="KW-0349">Heme</keyword>
<keyword evidence="5" id="KW-0812">Transmembrane</keyword>
<evidence type="ECO:0000313" key="7">
    <source>
        <dbReference type="EMBL" id="GFE83429.1"/>
    </source>
</evidence>